<dbReference type="SUPFAM" id="SSF51261">
    <property type="entry name" value="Duplicated hybrid motif"/>
    <property type="match status" value="1"/>
</dbReference>
<proteinExistence type="predicted"/>
<evidence type="ECO:0000313" key="3">
    <source>
        <dbReference type="EMBL" id="MCW0481757.1"/>
    </source>
</evidence>
<evidence type="ECO:0000256" key="1">
    <source>
        <dbReference type="SAM" id="SignalP"/>
    </source>
</evidence>
<name>A0AA42C8X5_9BACT</name>
<dbReference type="GO" id="GO:0004222">
    <property type="term" value="F:metalloendopeptidase activity"/>
    <property type="evidence" value="ECO:0007669"/>
    <property type="project" value="TreeGrafter"/>
</dbReference>
<dbReference type="Proteomes" id="UP001163821">
    <property type="component" value="Unassembled WGS sequence"/>
</dbReference>
<gene>
    <name evidence="3" type="ORF">N2K84_03375</name>
</gene>
<keyword evidence="1" id="KW-0732">Signal</keyword>
<reference evidence="3" key="1">
    <citation type="submission" date="2022-10" db="EMBL/GenBank/DDBJ databases">
        <title>Gaoshiqiia sediminis gen. nov., sp. nov., isolated from coastal sediment.</title>
        <authorList>
            <person name="Yu W.X."/>
            <person name="Mu D.S."/>
            <person name="Du J.Z."/>
            <person name="Liang Y.Q."/>
        </authorList>
    </citation>
    <scope>NUCLEOTIDE SEQUENCE</scope>
    <source>
        <strain evidence="3">A06</strain>
    </source>
</reference>
<keyword evidence="4" id="KW-1185">Reference proteome</keyword>
<organism evidence="3 4">
    <name type="scientific">Gaoshiqia sediminis</name>
    <dbReference type="NCBI Taxonomy" id="2986998"/>
    <lineage>
        <taxon>Bacteria</taxon>
        <taxon>Pseudomonadati</taxon>
        <taxon>Bacteroidota</taxon>
        <taxon>Bacteroidia</taxon>
        <taxon>Marinilabiliales</taxon>
        <taxon>Prolixibacteraceae</taxon>
        <taxon>Gaoshiqia</taxon>
    </lineage>
</organism>
<dbReference type="AlphaFoldDB" id="A0AA42C8X5"/>
<accession>A0AA42C8X5</accession>
<protein>
    <submittedName>
        <fullName evidence="3">M23 family metallopeptidase</fullName>
    </submittedName>
</protein>
<evidence type="ECO:0000313" key="4">
    <source>
        <dbReference type="Proteomes" id="UP001163821"/>
    </source>
</evidence>
<dbReference type="PANTHER" id="PTHR21666">
    <property type="entry name" value="PEPTIDASE-RELATED"/>
    <property type="match status" value="1"/>
</dbReference>
<feature type="chain" id="PRO_5041290462" evidence="1">
    <location>
        <begin position="23"/>
        <end position="569"/>
    </location>
</feature>
<evidence type="ECO:0000259" key="2">
    <source>
        <dbReference type="Pfam" id="PF01551"/>
    </source>
</evidence>
<dbReference type="InterPro" id="IPR050570">
    <property type="entry name" value="Cell_wall_metabolism_enzyme"/>
</dbReference>
<dbReference type="InterPro" id="IPR011055">
    <property type="entry name" value="Dup_hybrid_motif"/>
</dbReference>
<dbReference type="PANTHER" id="PTHR21666:SF270">
    <property type="entry name" value="MUREIN HYDROLASE ACTIVATOR ENVC"/>
    <property type="match status" value="1"/>
</dbReference>
<sequence length="569" mass="64536">MKRYTFLLFTLFFKTVFSQAPALDYYSAPVKIPMLLSGNFGELRSNHFHSGIDIKTNGQNGVPVYPAADGEVSRIYISPGGFGLALYIDHPNGSTSVYGHLQKLRDDLAAFAKSAQYEKESFAVDLLVPKGKFKVRRNEIVAYSGNSGSSGGPHLHFEIRETSTQQPLNPLLYQFNITDKMPPSILSVMLYPLSADAHINGKSHAQRFETVFYNGAFHLKNNPVITVFGKVGFGLQALDYLDGSWSKCGVYEIGLSVDGKQIYTFRMDKLSFDETRYLNSHIDYGHFQKYNRRLHKNWIEPGNKLNNYPVLENQGKAMLDDGKIHEVSYLVKDVKGNSSRLTFKVQSKPTKISQPEKEGILIPFNKSYSLEKAGLEASFKPGSFYSDLRLDYQEKPSNNLYYSSIFKLHNNEVPVHDYFRLKLKAVKLPNELQDKALIAAIDEKTGKKWALGGNYENGWVAANIRQLGSFAIAVDTIAPTITPVNIKNKTILTDKNKISFKIGDDFSGIESYRGEINGNWVLFEYDAKNRLLEYYFDPQRMEFNKKQHFKLVVSDAKNNRATYEASFYR</sequence>
<dbReference type="EMBL" id="JAPAAF010000003">
    <property type="protein sequence ID" value="MCW0481757.1"/>
    <property type="molecule type" value="Genomic_DNA"/>
</dbReference>
<feature type="signal peptide" evidence="1">
    <location>
        <begin position="1"/>
        <end position="22"/>
    </location>
</feature>
<comment type="caution">
    <text evidence="3">The sequence shown here is derived from an EMBL/GenBank/DDBJ whole genome shotgun (WGS) entry which is preliminary data.</text>
</comment>
<dbReference type="Pfam" id="PF01551">
    <property type="entry name" value="Peptidase_M23"/>
    <property type="match status" value="1"/>
</dbReference>
<dbReference type="CDD" id="cd12797">
    <property type="entry name" value="M23_peptidase"/>
    <property type="match status" value="1"/>
</dbReference>
<dbReference type="Gene3D" id="2.70.70.10">
    <property type="entry name" value="Glucose Permease (Domain IIA)"/>
    <property type="match status" value="1"/>
</dbReference>
<feature type="domain" description="M23ase beta-sheet core" evidence="2">
    <location>
        <begin position="48"/>
        <end position="104"/>
    </location>
</feature>
<dbReference type="InterPro" id="IPR016047">
    <property type="entry name" value="M23ase_b-sheet_dom"/>
</dbReference>
<dbReference type="RefSeq" id="WP_282590367.1">
    <property type="nucleotide sequence ID" value="NZ_JAPAAF010000003.1"/>
</dbReference>